<dbReference type="RefSeq" id="WP_271180279.1">
    <property type="nucleotide sequence ID" value="NZ_BSFH01000097.1"/>
</dbReference>
<dbReference type="AlphaFoldDB" id="A0AAD3RVP8"/>
<protein>
    <submittedName>
        <fullName evidence="3">Uncharacterized protein</fullName>
    </submittedName>
</protein>
<feature type="region of interest" description="Disordered" evidence="1">
    <location>
        <begin position="75"/>
        <end position="106"/>
    </location>
</feature>
<dbReference type="Pfam" id="PF20107">
    <property type="entry name" value="DUF6497"/>
    <property type="match status" value="2"/>
</dbReference>
<dbReference type="InterPro" id="IPR045467">
    <property type="entry name" value="DUF6497"/>
</dbReference>
<comment type="caution">
    <text evidence="3">The sequence shown here is derived from an EMBL/GenBank/DDBJ whole genome shotgun (WGS) entry which is preliminary data.</text>
</comment>
<accession>A0AAD3RVP8</accession>
<reference evidence="3" key="1">
    <citation type="journal article" date="2014" name="Int. J. Syst. Evol. Microbiol.">
        <title>Complete genome sequence of Corynebacterium casei LMG S-19264T (=DSM 44701T), isolated from a smear-ripened cheese.</title>
        <authorList>
            <consortium name="US DOE Joint Genome Institute (JGI-PGF)"/>
            <person name="Walter F."/>
            <person name="Albersmeier A."/>
            <person name="Kalinowski J."/>
            <person name="Ruckert C."/>
        </authorList>
    </citation>
    <scope>NUCLEOTIDE SEQUENCE</scope>
    <source>
        <strain evidence="3">VKM B-2222</strain>
    </source>
</reference>
<keyword evidence="2" id="KW-0732">Signal</keyword>
<keyword evidence="4" id="KW-1185">Reference proteome</keyword>
<dbReference type="EMBL" id="BSFH01000097">
    <property type="protein sequence ID" value="GLK65924.1"/>
    <property type="molecule type" value="Genomic_DNA"/>
</dbReference>
<dbReference type="Proteomes" id="UP001143349">
    <property type="component" value="Unassembled WGS sequence"/>
</dbReference>
<evidence type="ECO:0000313" key="3">
    <source>
        <dbReference type="EMBL" id="GLK65924.1"/>
    </source>
</evidence>
<gene>
    <name evidence="3" type="ORF">GCM10017635_34010</name>
</gene>
<feature type="signal peptide" evidence="2">
    <location>
        <begin position="1"/>
        <end position="23"/>
    </location>
</feature>
<evidence type="ECO:0000313" key="4">
    <source>
        <dbReference type="Proteomes" id="UP001143349"/>
    </source>
</evidence>
<feature type="chain" id="PRO_5041955016" evidence="2">
    <location>
        <begin position="24"/>
        <end position="217"/>
    </location>
</feature>
<evidence type="ECO:0000256" key="2">
    <source>
        <dbReference type="SAM" id="SignalP"/>
    </source>
</evidence>
<reference evidence="3" key="2">
    <citation type="submission" date="2023-01" db="EMBL/GenBank/DDBJ databases">
        <authorList>
            <person name="Sun Q."/>
            <person name="Evtushenko L."/>
        </authorList>
    </citation>
    <scope>NUCLEOTIDE SEQUENCE</scope>
    <source>
        <strain evidence="3">VKM B-2222</strain>
    </source>
</reference>
<proteinExistence type="predicted"/>
<organism evidence="3 4">
    <name type="scientific">Paracoccus kondratievae</name>
    <dbReference type="NCBI Taxonomy" id="135740"/>
    <lineage>
        <taxon>Bacteria</taxon>
        <taxon>Pseudomonadati</taxon>
        <taxon>Pseudomonadota</taxon>
        <taxon>Alphaproteobacteria</taxon>
        <taxon>Rhodobacterales</taxon>
        <taxon>Paracoccaceae</taxon>
        <taxon>Paracoccus</taxon>
    </lineage>
</organism>
<evidence type="ECO:0000256" key="1">
    <source>
        <dbReference type="SAM" id="MobiDB-lite"/>
    </source>
</evidence>
<sequence>MARLAVIGLLLTPPAVLAGAAHAAIAEAGAKEPSITLPSGAMVRWVETRQDNAGGFGLTYRFRFVMPDLAARVPATSGPASDFEEEPRGPIDIDTESGTVSENGSDDGLIDPATLEDMAEADAPDMAEEQEADAMLDEPVPAAPDVLAQDPVHDDIVWLCENWVLPRIASPAPRPGQIVISLADREIPFGTFDPEAVQIFEAFRLAPDQDTCEWEPW</sequence>
<name>A0AAD3RVP8_9RHOB</name>